<feature type="chain" id="PRO_5017271348" evidence="1">
    <location>
        <begin position="35"/>
        <end position="222"/>
    </location>
</feature>
<dbReference type="AlphaFoldDB" id="A0A1I0A8X0"/>
<sequence length="222" mass="25113">MTIKIKSLKNIFQLFSIKILFLAMLSVFSFSSFAIDETNPYALMNETAEKVFARMKEEQSQIKANPDHLRTIVKEELIPYVHVKYAGALVLGQYYQSATEEERTAFFNAFEAYLTQVYGQALASYTDQEITIAPEQSYEGKETVSIRVTIIDKGGRPPIRLDFSWRKNTQTGKWQAFDMAAEGISMINTKQTEWAGLLRQSGIAGLISQLEKDANIQISLGK</sequence>
<dbReference type="PANTHER" id="PTHR36573">
    <property type="entry name" value="INTERMEMBRANE PHOSPHOLIPID TRANSPORT SYSTEM BINDING PROTEIN MLAC"/>
    <property type="match status" value="1"/>
</dbReference>
<gene>
    <name evidence="2" type="ORF">SAMN02583745_00840</name>
</gene>
<keyword evidence="1" id="KW-0732">Signal</keyword>
<dbReference type="PIRSF" id="PIRSF004649">
    <property type="entry name" value="MlaC"/>
    <property type="match status" value="1"/>
</dbReference>
<evidence type="ECO:0000313" key="2">
    <source>
        <dbReference type="EMBL" id="SES90615.1"/>
    </source>
</evidence>
<dbReference type="Gene3D" id="3.10.450.710">
    <property type="entry name" value="Tgt2/MlaC"/>
    <property type="match status" value="1"/>
</dbReference>
<dbReference type="RefSeq" id="WP_093318049.1">
    <property type="nucleotide sequence ID" value="NZ_FOHV01000005.1"/>
</dbReference>
<reference evidence="3" key="1">
    <citation type="submission" date="2016-10" db="EMBL/GenBank/DDBJ databases">
        <authorList>
            <person name="Varghese N."/>
            <person name="Submissions S."/>
        </authorList>
    </citation>
    <scope>NUCLEOTIDE SEQUENCE [LARGE SCALE GENOMIC DNA]</scope>
    <source>
        <strain evidence="3">DSM 18579</strain>
    </source>
</reference>
<accession>A0A1I0A8X0</accession>
<evidence type="ECO:0000256" key="1">
    <source>
        <dbReference type="SAM" id="SignalP"/>
    </source>
</evidence>
<dbReference type="OrthoDB" id="9787053at2"/>
<dbReference type="PANTHER" id="PTHR36573:SF1">
    <property type="entry name" value="INTERMEMBRANE PHOSPHOLIPID TRANSPORT SYSTEM BINDING PROTEIN MLAC"/>
    <property type="match status" value="1"/>
</dbReference>
<proteinExistence type="predicted"/>
<feature type="signal peptide" evidence="1">
    <location>
        <begin position="1"/>
        <end position="34"/>
    </location>
</feature>
<dbReference type="Proteomes" id="UP000242642">
    <property type="component" value="Unassembled WGS sequence"/>
</dbReference>
<protein>
    <submittedName>
        <fullName evidence="2">Phospholipid transport system substrate-binding protein</fullName>
    </submittedName>
</protein>
<dbReference type="NCBIfam" id="NF011697">
    <property type="entry name" value="PRK15117.1"/>
    <property type="match status" value="1"/>
</dbReference>
<keyword evidence="3" id="KW-1185">Reference proteome</keyword>
<evidence type="ECO:0000313" key="3">
    <source>
        <dbReference type="Proteomes" id="UP000242642"/>
    </source>
</evidence>
<dbReference type="EMBL" id="FOHV01000005">
    <property type="protein sequence ID" value="SES90615.1"/>
    <property type="molecule type" value="Genomic_DNA"/>
</dbReference>
<dbReference type="InterPro" id="IPR008869">
    <property type="entry name" value="MlaC/ttg2D"/>
</dbReference>
<name>A0A1I0A8X0_9GAMM</name>
<dbReference type="STRING" id="1123402.SAMN02583745_00840"/>
<dbReference type="Pfam" id="PF05494">
    <property type="entry name" value="MlaC"/>
    <property type="match status" value="1"/>
</dbReference>
<dbReference type="InterPro" id="IPR042245">
    <property type="entry name" value="Tgt2/MlaC_sf"/>
</dbReference>
<organism evidence="2 3">
    <name type="scientific">Thorsellia anophelis DSM 18579</name>
    <dbReference type="NCBI Taxonomy" id="1123402"/>
    <lineage>
        <taxon>Bacteria</taxon>
        <taxon>Pseudomonadati</taxon>
        <taxon>Pseudomonadota</taxon>
        <taxon>Gammaproteobacteria</taxon>
        <taxon>Enterobacterales</taxon>
        <taxon>Thorselliaceae</taxon>
        <taxon>Thorsellia</taxon>
    </lineage>
</organism>